<reference evidence="1 2" key="1">
    <citation type="journal article" date="2022" name="New Phytol.">
        <title>Ecological generalism drives hyperdiversity of secondary metabolite gene clusters in xylarialean endophytes.</title>
        <authorList>
            <person name="Franco M.E.E."/>
            <person name="Wisecaver J.H."/>
            <person name="Arnold A.E."/>
            <person name="Ju Y.M."/>
            <person name="Slot J.C."/>
            <person name="Ahrendt S."/>
            <person name="Moore L.P."/>
            <person name="Eastman K.E."/>
            <person name="Scott K."/>
            <person name="Konkel Z."/>
            <person name="Mondo S.J."/>
            <person name="Kuo A."/>
            <person name="Hayes R.D."/>
            <person name="Haridas S."/>
            <person name="Andreopoulos B."/>
            <person name="Riley R."/>
            <person name="LaButti K."/>
            <person name="Pangilinan J."/>
            <person name="Lipzen A."/>
            <person name="Amirebrahimi M."/>
            <person name="Yan J."/>
            <person name="Adam C."/>
            <person name="Keymanesh K."/>
            <person name="Ng V."/>
            <person name="Louie K."/>
            <person name="Northen T."/>
            <person name="Drula E."/>
            <person name="Henrissat B."/>
            <person name="Hsieh H.M."/>
            <person name="Youens-Clark K."/>
            <person name="Lutzoni F."/>
            <person name="Miadlikowska J."/>
            <person name="Eastwood D.C."/>
            <person name="Hamelin R.C."/>
            <person name="Grigoriev I.V."/>
            <person name="U'Ren J.M."/>
        </authorList>
    </citation>
    <scope>NUCLEOTIDE SEQUENCE [LARGE SCALE GENOMIC DNA]</scope>
    <source>
        <strain evidence="1 2">ER1909</strain>
    </source>
</reference>
<organism evidence="1 2">
    <name type="scientific">Hypoxylon rubiginosum</name>
    <dbReference type="NCBI Taxonomy" id="110542"/>
    <lineage>
        <taxon>Eukaryota</taxon>
        <taxon>Fungi</taxon>
        <taxon>Dikarya</taxon>
        <taxon>Ascomycota</taxon>
        <taxon>Pezizomycotina</taxon>
        <taxon>Sordariomycetes</taxon>
        <taxon>Xylariomycetidae</taxon>
        <taxon>Xylariales</taxon>
        <taxon>Hypoxylaceae</taxon>
        <taxon>Hypoxylon</taxon>
    </lineage>
</organism>
<name>A0ACC0DCH7_9PEZI</name>
<gene>
    <name evidence="1" type="ORF">F4821DRAFT_30821</name>
</gene>
<accession>A0ACC0DCH7</accession>
<dbReference type="EMBL" id="MU394291">
    <property type="protein sequence ID" value="KAI6090435.1"/>
    <property type="molecule type" value="Genomic_DNA"/>
</dbReference>
<evidence type="ECO:0000313" key="1">
    <source>
        <dbReference type="EMBL" id="KAI6090435.1"/>
    </source>
</evidence>
<keyword evidence="2" id="KW-1185">Reference proteome</keyword>
<sequence length="396" mass="43097">MGKTPERKYQRPTVSFPSSPDEHQYRTTARQTTNRDNPRGILRGTSREAPRRTEIPVQQPQQNASATGYQPNTERKVQVQTDSTYQNPGPGFNQTVANVPGVGLVYNNNSSQPFNGYNPTSGQQSQQHQTPGFTHPQQPQVLPPGFSQVPQVPAQPVGHNPNMSYNITSMPNQGQQHFQPPVPDTTYGPIPHTYHPRFDADTGGAQYVIIGGALYQVMQAQGATGAGAQVYYVPAQQGPAGNANQQVLMQVQGGQQPVFVQGNNGNSTTPILVQVPGGQPQPVYVQVQGQGGQPMPMPGAFPAMVPQGQPSGFPDVMGIGKTGMELQIEQYHTAVNSKALEGQDIAPGDPDPSRMYYCRELDGEWTLRNRYGIDNLGDCRWYVMPGGIFYAIRLAD</sequence>
<protein>
    <submittedName>
        <fullName evidence="1">Uncharacterized protein</fullName>
    </submittedName>
</protein>
<evidence type="ECO:0000313" key="2">
    <source>
        <dbReference type="Proteomes" id="UP001497680"/>
    </source>
</evidence>
<proteinExistence type="predicted"/>
<dbReference type="Proteomes" id="UP001497680">
    <property type="component" value="Unassembled WGS sequence"/>
</dbReference>
<comment type="caution">
    <text evidence="1">The sequence shown here is derived from an EMBL/GenBank/DDBJ whole genome shotgun (WGS) entry which is preliminary data.</text>
</comment>